<evidence type="ECO:0000256" key="1">
    <source>
        <dbReference type="SAM" id="Phobius"/>
    </source>
</evidence>
<feature type="transmembrane region" description="Helical" evidence="1">
    <location>
        <begin position="38"/>
        <end position="54"/>
    </location>
</feature>
<proteinExistence type="predicted"/>
<protein>
    <submittedName>
        <fullName evidence="2">Unannotated protein</fullName>
    </submittedName>
</protein>
<dbReference type="EMBL" id="CAEZSR010000103">
    <property type="protein sequence ID" value="CAB4572449.1"/>
    <property type="molecule type" value="Genomic_DNA"/>
</dbReference>
<keyword evidence="1" id="KW-0812">Transmembrane</keyword>
<name>A0A6J6EB17_9ZZZZ</name>
<accession>A0A6J6EB17</accession>
<gene>
    <name evidence="2" type="ORF">UFOPK1493_02492</name>
</gene>
<keyword evidence="1" id="KW-0472">Membrane</keyword>
<reference evidence="2" key="1">
    <citation type="submission" date="2020-05" db="EMBL/GenBank/DDBJ databases">
        <authorList>
            <person name="Chiriac C."/>
            <person name="Salcher M."/>
            <person name="Ghai R."/>
            <person name="Kavagutti S V."/>
        </authorList>
    </citation>
    <scope>NUCLEOTIDE SEQUENCE</scope>
</reference>
<feature type="transmembrane region" description="Helical" evidence="1">
    <location>
        <begin position="12"/>
        <end position="31"/>
    </location>
</feature>
<sequence length="100" mass="10168">MLALTVDGAKHLAIAIVVGFVVLSVVSAAAISNITAKIVTMLVFAGFALGVWTQRSNLVDCADRAKDKVAVGDTSDTECTFVGTTITVPGVDVPGDDTSG</sequence>
<dbReference type="AlphaFoldDB" id="A0A6J6EB17"/>
<evidence type="ECO:0000313" key="2">
    <source>
        <dbReference type="EMBL" id="CAB4572449.1"/>
    </source>
</evidence>
<organism evidence="2">
    <name type="scientific">freshwater metagenome</name>
    <dbReference type="NCBI Taxonomy" id="449393"/>
    <lineage>
        <taxon>unclassified sequences</taxon>
        <taxon>metagenomes</taxon>
        <taxon>ecological metagenomes</taxon>
    </lineage>
</organism>
<keyword evidence="1" id="KW-1133">Transmembrane helix</keyword>